<evidence type="ECO:0000313" key="2">
    <source>
        <dbReference type="EMBL" id="CQD16732.1"/>
    </source>
</evidence>
<gene>
    <name evidence="2" type="ORF">BN970_03575</name>
</gene>
<dbReference type="EMBL" id="CTEF01000002">
    <property type="protein sequence ID" value="CQD16732.1"/>
    <property type="molecule type" value="Genomic_DNA"/>
</dbReference>
<name>A0A0U1DJM0_9MYCO</name>
<protein>
    <submittedName>
        <fullName evidence="2">Uncharacterized protein</fullName>
    </submittedName>
</protein>
<reference evidence="2 3" key="1">
    <citation type="submission" date="2015-03" db="EMBL/GenBank/DDBJ databases">
        <authorList>
            <person name="Murphy D."/>
        </authorList>
    </citation>
    <scope>NUCLEOTIDE SEQUENCE [LARGE SCALE GENOMIC DNA]</scope>
    <source>
        <strain evidence="2 3">D16</strain>
    </source>
</reference>
<organism evidence="2 3">
    <name type="scientific">Mycolicibacterium conceptionense</name>
    <dbReference type="NCBI Taxonomy" id="451644"/>
    <lineage>
        <taxon>Bacteria</taxon>
        <taxon>Bacillati</taxon>
        <taxon>Actinomycetota</taxon>
        <taxon>Actinomycetes</taxon>
        <taxon>Mycobacteriales</taxon>
        <taxon>Mycobacteriaceae</taxon>
        <taxon>Mycolicibacterium</taxon>
    </lineage>
</organism>
<evidence type="ECO:0000256" key="1">
    <source>
        <dbReference type="SAM" id="MobiDB-lite"/>
    </source>
</evidence>
<sequence length="199" mass="20705">MVVAKTSKSLRDLIEIAVTRHNGASGRRLADIAQQAGHDISHATLNRLRQGAYASQPTDASIRAIAYLAEVPETVAFAAVGVRPPMSEQYQLPAEAQRMDTRQRRALDELLRAFVVTQAPMTMPGFAGLLSARDQLEAAVAGDATDDGLVVVAARAVIAAIDDATVSLFGGAGNGSGDVSDDQRWPPADGAASAVTVAG</sequence>
<evidence type="ECO:0000313" key="3">
    <source>
        <dbReference type="Proteomes" id="UP000182227"/>
    </source>
</evidence>
<dbReference type="Proteomes" id="UP000182227">
    <property type="component" value="Unassembled WGS sequence"/>
</dbReference>
<accession>A0A0U1DJM0</accession>
<proteinExistence type="predicted"/>
<dbReference type="AlphaFoldDB" id="A0A0U1DJM0"/>
<feature type="region of interest" description="Disordered" evidence="1">
    <location>
        <begin position="176"/>
        <end position="199"/>
    </location>
</feature>